<keyword evidence="6 10" id="KW-0472">Membrane</keyword>
<evidence type="ECO:0000256" key="7">
    <source>
        <dbReference type="ARBA" id="ARBA00038151"/>
    </source>
</evidence>
<comment type="caution">
    <text evidence="11">The sequence shown here is derived from an EMBL/GenBank/DDBJ whole genome shotgun (WGS) entry which is preliminary data.</text>
</comment>
<reference evidence="11 12" key="1">
    <citation type="submission" date="2016-03" db="EMBL/GenBank/DDBJ databases">
        <title>Draft Genome Assembly of Pseudomonas putida strain CBF10-2.</title>
        <authorList>
            <person name="Iyer R.S."/>
            <person name="Damania A."/>
        </authorList>
    </citation>
    <scope>NUCLEOTIDE SEQUENCE [LARGE SCALE GENOMIC DNA]</scope>
    <source>
        <strain evidence="11 12">CBF10-2</strain>
    </source>
</reference>
<feature type="transmembrane region" description="Helical" evidence="10">
    <location>
        <begin position="60"/>
        <end position="80"/>
    </location>
</feature>
<evidence type="ECO:0000256" key="6">
    <source>
        <dbReference type="ARBA" id="ARBA00023136"/>
    </source>
</evidence>
<dbReference type="RefSeq" id="WP_009404044.1">
    <property type="nucleotide sequence ID" value="NZ_LUCV01000040.1"/>
</dbReference>
<comment type="subcellular location">
    <subcellularLocation>
        <location evidence="1 9">Cell membrane</location>
        <topology evidence="1 9">Multi-pass membrane protein</topology>
    </subcellularLocation>
</comment>
<evidence type="ECO:0000256" key="9">
    <source>
        <dbReference type="RuleBase" id="RU003942"/>
    </source>
</evidence>
<dbReference type="EMBL" id="LUCV01000040">
    <property type="protein sequence ID" value="OAI86332.1"/>
    <property type="molecule type" value="Genomic_DNA"/>
</dbReference>
<keyword evidence="5 10" id="KW-1133">Transmembrane helix</keyword>
<evidence type="ECO:0000256" key="5">
    <source>
        <dbReference type="ARBA" id="ARBA00022989"/>
    </source>
</evidence>
<feature type="transmembrane region" description="Helical" evidence="10">
    <location>
        <begin position="36"/>
        <end position="54"/>
    </location>
</feature>
<sequence length="113" mass="11912">MGWLNGWTYLLAAGACEVLYASIIPRTDGFTRLWPSLYCGVFLALSIYLLSLSVRELPLGLAYAVWVGIGTLGTVIYGSVFLGESLGVLKGVCLLMIVGGIVGLKLVGDGQVA</sequence>
<dbReference type="GO" id="GO:0005886">
    <property type="term" value="C:plasma membrane"/>
    <property type="evidence" value="ECO:0007669"/>
    <property type="project" value="UniProtKB-SubCell"/>
</dbReference>
<dbReference type="InterPro" id="IPR000390">
    <property type="entry name" value="Small_drug/metabolite_transptr"/>
</dbReference>
<keyword evidence="3" id="KW-1003">Cell membrane</keyword>
<feature type="transmembrane region" description="Helical" evidence="10">
    <location>
        <begin position="6"/>
        <end position="24"/>
    </location>
</feature>
<dbReference type="InterPro" id="IPR037185">
    <property type="entry name" value="EmrE-like"/>
</dbReference>
<dbReference type="Proteomes" id="UP000077752">
    <property type="component" value="Unassembled WGS sequence"/>
</dbReference>
<dbReference type="PANTHER" id="PTHR30561">
    <property type="entry name" value="SMR FAMILY PROTON-DEPENDENT DRUG EFFLUX TRANSPORTER SUGE"/>
    <property type="match status" value="1"/>
</dbReference>
<evidence type="ECO:0000256" key="10">
    <source>
        <dbReference type="SAM" id="Phobius"/>
    </source>
</evidence>
<evidence type="ECO:0000313" key="12">
    <source>
        <dbReference type="Proteomes" id="UP000077752"/>
    </source>
</evidence>
<accession>A0A177SD29</accession>
<dbReference type="InterPro" id="IPR045324">
    <property type="entry name" value="Small_multidrug_res"/>
</dbReference>
<keyword evidence="4 9" id="KW-0812">Transmembrane</keyword>
<dbReference type="PANTHER" id="PTHR30561:SF0">
    <property type="entry name" value="GUANIDINIUM EXPORTER"/>
    <property type="match status" value="1"/>
</dbReference>
<protein>
    <recommendedName>
        <fullName evidence="8">Guanidinium exporter</fullName>
    </recommendedName>
</protein>
<proteinExistence type="inferred from homology"/>
<dbReference type="GO" id="GO:0022857">
    <property type="term" value="F:transmembrane transporter activity"/>
    <property type="evidence" value="ECO:0007669"/>
    <property type="project" value="InterPro"/>
</dbReference>
<evidence type="ECO:0000313" key="11">
    <source>
        <dbReference type="EMBL" id="OAI86332.1"/>
    </source>
</evidence>
<dbReference type="SUPFAM" id="SSF103481">
    <property type="entry name" value="Multidrug resistance efflux transporter EmrE"/>
    <property type="match status" value="1"/>
</dbReference>
<gene>
    <name evidence="11" type="ORF">AYO28_01185</name>
</gene>
<keyword evidence="2" id="KW-0813">Transport</keyword>
<evidence type="ECO:0000256" key="4">
    <source>
        <dbReference type="ARBA" id="ARBA00022692"/>
    </source>
</evidence>
<dbReference type="GO" id="GO:1990961">
    <property type="term" value="P:xenobiotic detoxification by transmembrane export across the plasma membrane"/>
    <property type="evidence" value="ECO:0007669"/>
    <property type="project" value="UniProtKB-ARBA"/>
</dbReference>
<evidence type="ECO:0000256" key="8">
    <source>
        <dbReference type="ARBA" id="ARBA00039168"/>
    </source>
</evidence>
<evidence type="ECO:0000256" key="1">
    <source>
        <dbReference type="ARBA" id="ARBA00004651"/>
    </source>
</evidence>
<dbReference type="Pfam" id="PF00893">
    <property type="entry name" value="Multi_Drug_Res"/>
    <property type="match status" value="1"/>
</dbReference>
<evidence type="ECO:0000256" key="2">
    <source>
        <dbReference type="ARBA" id="ARBA00022448"/>
    </source>
</evidence>
<dbReference type="FunFam" id="1.10.3730.20:FF:000001">
    <property type="entry name" value="Quaternary ammonium compound resistance transporter SugE"/>
    <property type="match status" value="1"/>
</dbReference>
<organism evidence="11 12">
    <name type="scientific">Pseudomonas putida</name>
    <name type="common">Arthrobacter siderocapsulatus</name>
    <dbReference type="NCBI Taxonomy" id="303"/>
    <lineage>
        <taxon>Bacteria</taxon>
        <taxon>Pseudomonadati</taxon>
        <taxon>Pseudomonadota</taxon>
        <taxon>Gammaproteobacteria</taxon>
        <taxon>Pseudomonadales</taxon>
        <taxon>Pseudomonadaceae</taxon>
        <taxon>Pseudomonas</taxon>
    </lineage>
</organism>
<dbReference type="Gene3D" id="1.10.3730.20">
    <property type="match status" value="1"/>
</dbReference>
<name>A0A177SD29_PSEPU</name>
<dbReference type="AlphaFoldDB" id="A0A177SD29"/>
<comment type="similarity">
    <text evidence="7">Belongs to the drug/metabolite transporter (DMT) superfamily. Small multidrug resistance (SMR) (TC 2.A.7.1) family. Gdx/SugE subfamily.</text>
</comment>
<feature type="transmembrane region" description="Helical" evidence="10">
    <location>
        <begin position="87"/>
        <end position="107"/>
    </location>
</feature>
<evidence type="ECO:0000256" key="3">
    <source>
        <dbReference type="ARBA" id="ARBA00022475"/>
    </source>
</evidence>